<feature type="compositionally biased region" description="Basic and acidic residues" evidence="5">
    <location>
        <begin position="1025"/>
        <end position="1036"/>
    </location>
</feature>
<keyword evidence="6" id="KW-0812">Transmembrane</keyword>
<evidence type="ECO:0000259" key="7">
    <source>
        <dbReference type="PROSITE" id="PS50240"/>
    </source>
</evidence>
<feature type="compositionally biased region" description="Polar residues" evidence="5">
    <location>
        <begin position="946"/>
        <end position="959"/>
    </location>
</feature>
<evidence type="ECO:0000256" key="5">
    <source>
        <dbReference type="SAM" id="MobiDB-lite"/>
    </source>
</evidence>
<feature type="compositionally biased region" description="Polar residues" evidence="5">
    <location>
        <begin position="639"/>
        <end position="680"/>
    </location>
</feature>
<feature type="compositionally biased region" description="Basic and acidic residues" evidence="5">
    <location>
        <begin position="1182"/>
        <end position="1194"/>
    </location>
</feature>
<evidence type="ECO:0000313" key="9">
    <source>
        <dbReference type="Proteomes" id="UP000814243"/>
    </source>
</evidence>
<feature type="region of interest" description="Disordered" evidence="5">
    <location>
        <begin position="401"/>
        <end position="446"/>
    </location>
</feature>
<evidence type="ECO:0000256" key="1">
    <source>
        <dbReference type="ARBA" id="ARBA00022670"/>
    </source>
</evidence>
<dbReference type="Pfam" id="PF00089">
    <property type="entry name" value="Trypsin"/>
    <property type="match status" value="1"/>
</dbReference>
<organism evidence="8 9">
    <name type="scientific">Spodoptera exigua</name>
    <name type="common">Beet armyworm</name>
    <name type="synonym">Noctua fulgens</name>
    <dbReference type="NCBI Taxonomy" id="7107"/>
    <lineage>
        <taxon>Eukaryota</taxon>
        <taxon>Metazoa</taxon>
        <taxon>Ecdysozoa</taxon>
        <taxon>Arthropoda</taxon>
        <taxon>Hexapoda</taxon>
        <taxon>Insecta</taxon>
        <taxon>Pterygota</taxon>
        <taxon>Neoptera</taxon>
        <taxon>Endopterygota</taxon>
        <taxon>Lepidoptera</taxon>
        <taxon>Glossata</taxon>
        <taxon>Ditrysia</taxon>
        <taxon>Noctuoidea</taxon>
        <taxon>Noctuidae</taxon>
        <taxon>Amphipyrinae</taxon>
        <taxon>Spodoptera</taxon>
    </lineage>
</organism>
<feature type="compositionally biased region" description="Basic and acidic residues" evidence="5">
    <location>
        <begin position="1158"/>
        <end position="1167"/>
    </location>
</feature>
<dbReference type="GO" id="GO:0006508">
    <property type="term" value="P:proteolysis"/>
    <property type="evidence" value="ECO:0007669"/>
    <property type="project" value="UniProtKB-KW"/>
</dbReference>
<dbReference type="PANTHER" id="PTHR24276:SF98">
    <property type="entry name" value="FI18310P1-RELATED"/>
    <property type="match status" value="1"/>
</dbReference>
<feature type="region of interest" description="Disordered" evidence="5">
    <location>
        <begin position="737"/>
        <end position="757"/>
    </location>
</feature>
<feature type="region of interest" description="Disordered" evidence="5">
    <location>
        <begin position="478"/>
        <end position="500"/>
    </location>
</feature>
<keyword evidence="6" id="KW-0472">Membrane</keyword>
<feature type="region of interest" description="Disordered" evidence="5">
    <location>
        <begin position="597"/>
        <end position="725"/>
    </location>
</feature>
<dbReference type="InterPro" id="IPR043504">
    <property type="entry name" value="Peptidase_S1_PA_chymotrypsin"/>
</dbReference>
<feature type="compositionally biased region" description="Low complexity" evidence="5">
    <location>
        <begin position="737"/>
        <end position="750"/>
    </location>
</feature>
<evidence type="ECO:0000256" key="2">
    <source>
        <dbReference type="ARBA" id="ARBA00022801"/>
    </source>
</evidence>
<keyword evidence="2" id="KW-0378">Hydrolase</keyword>
<dbReference type="InterPro" id="IPR001254">
    <property type="entry name" value="Trypsin_dom"/>
</dbReference>
<sequence length="1194" mass="136518">MGLKFYLMEKLINVATMLTSFYILIWITVFRLCYTSHRPMDLGNDSILGKKYLVYFVKSPFSKADDEAWICAGAIVSPTQILTAAACLVQVDKIYAIAGYKKYVHGNDIENDECTKRWKKKIVKVSVPKEYRMADDIKPDWTNIDLGVATVDEPYNFTDLSYQTFCSYEPQSILINYDKKNELENTRATALGWGGINVRQPEELATLQNKPQVLKEASTTIIDKELCLNLLKGNILKDILSKYMLCASGNGLVVEDGDETFDGCSYNSTESACVDAHIEKLRKRRHKKINETDTVNREPQLNEQKGSKMEAIRSPLMKTCQNDHGGPLTSWVGTQEVVLGVALNGIPNPNFDCIGPRIYVSTAETADIIKCLLETNETKRNICNNDNKEHQVHDIEILWPNDTPKDPDAESNQKMSPFLRQGNEEQSLHVRPTRDLGNMDEHGNPLRSLNMEIPAEQFYNAPASQSSTLNPYYQLQNQQPDYVPQPNAQQYREQSQGQVQQPVDLNQQQFNSLSQSQISAYNQESAYIQPQGESFNHQQTEMQNQQPDTFPQQQPPPNDQQPLESQGQQAVDNFKQQQLPSYNNNQQQIETFSDPQMSNYNQLQTGSQNRSPTDTFNPQMAAFQDQQQKETFEQPPQEVFNQPQTIPLSSPNQFQLDTFNQPMGSPVQLQMESPDQQQLRSPNQQQIGQSNQQQIAQPNQQQMGHPYQQQMGQPNQQQMEQPNQQQVEPFNQQQLGQLEQQQMSQPNQQQIGSSSLQMEQFAQPQIPFNLPSNEANKLLADPSNQSQMNLYKQEQMVSENNQPQISFNNQQLNQPYKQIDTATYARGQENSFNQQQSDFGSQPQSKGQLAESFQVQQADQFGQQLVDPWKQSSVNQNVQQHTEQFIPSKKESFSYNQQSSDAFKLPQTDPLQAGQNTFNIPQNDPFNHQLEQSYNQPQDQFREQDSYAQSPYSTLQTEAFKSPPAESESDIFDPLALLNENDDEPLKMTSQDSFTLQPIESNKQPNSGTSNNNQQPFKPAPVEPYEQRHNILRDKGQSNSPQSVQSLQPLVQSNIGDSSPTVDTSHILRERPSPSNEQELTRGEIQTFEQMYKQFHGSDSEPQQGVTEQTFEELYRNLHDDTADLPQELQPESRFDQPYERQFEQSNGSPKIQSMPRAVDENDEIRLRPQMPFESPGYPPYDIRRWYDNDDSKK</sequence>
<evidence type="ECO:0000256" key="3">
    <source>
        <dbReference type="ARBA" id="ARBA00022825"/>
    </source>
</evidence>
<dbReference type="AlphaFoldDB" id="A0A922MI64"/>
<feature type="compositionally biased region" description="Polar residues" evidence="5">
    <location>
        <begin position="597"/>
        <end position="618"/>
    </location>
</feature>
<accession>A0A922MI64</accession>
<dbReference type="SUPFAM" id="SSF50494">
    <property type="entry name" value="Trypsin-like serine proteases"/>
    <property type="match status" value="1"/>
</dbReference>
<dbReference type="PROSITE" id="PS50240">
    <property type="entry name" value="TRYPSIN_DOM"/>
    <property type="match status" value="1"/>
</dbReference>
<feature type="compositionally biased region" description="Basic and acidic residues" evidence="5">
    <location>
        <begin position="422"/>
        <end position="444"/>
    </location>
</feature>
<dbReference type="Proteomes" id="UP000814243">
    <property type="component" value="Unassembled WGS sequence"/>
</dbReference>
<feature type="domain" description="Peptidase S1" evidence="7">
    <location>
        <begin position="47"/>
        <end position="374"/>
    </location>
</feature>
<evidence type="ECO:0000313" key="8">
    <source>
        <dbReference type="EMBL" id="KAH9636517.1"/>
    </source>
</evidence>
<dbReference type="OrthoDB" id="7422296at2759"/>
<dbReference type="EMBL" id="JACEFF010000496">
    <property type="protein sequence ID" value="KAH9636517.1"/>
    <property type="molecule type" value="Genomic_DNA"/>
</dbReference>
<feature type="compositionally biased region" description="Polar residues" evidence="5">
    <location>
        <begin position="1055"/>
        <end position="1064"/>
    </location>
</feature>
<comment type="caution">
    <text evidence="8">The sequence shown here is derived from an EMBL/GenBank/DDBJ whole genome shotgun (WGS) entry which is preliminary data.</text>
</comment>
<dbReference type="InterPro" id="IPR050430">
    <property type="entry name" value="Peptidase_S1"/>
</dbReference>
<protein>
    <recommendedName>
        <fullName evidence="7">Peptidase S1 domain-containing protein</fullName>
    </recommendedName>
</protein>
<feature type="region of interest" description="Disordered" evidence="5">
    <location>
        <begin position="833"/>
        <end position="853"/>
    </location>
</feature>
<feature type="region of interest" description="Disordered" evidence="5">
    <location>
        <begin position="873"/>
        <end position="1083"/>
    </location>
</feature>
<evidence type="ECO:0000256" key="4">
    <source>
        <dbReference type="ARBA" id="ARBA00023157"/>
    </source>
</evidence>
<feature type="compositionally biased region" description="Polar residues" evidence="5">
    <location>
        <begin position="873"/>
        <end position="885"/>
    </location>
</feature>
<feature type="compositionally biased region" description="Low complexity" evidence="5">
    <location>
        <begin position="681"/>
        <end position="725"/>
    </location>
</feature>
<proteinExistence type="predicted"/>
<feature type="compositionally biased region" description="Polar residues" evidence="5">
    <location>
        <begin position="478"/>
        <end position="495"/>
    </location>
</feature>
<feature type="transmembrane region" description="Helical" evidence="6">
    <location>
        <begin position="12"/>
        <end position="32"/>
    </location>
</feature>
<feature type="compositionally biased region" description="Basic and acidic residues" evidence="5">
    <location>
        <begin position="1131"/>
        <end position="1143"/>
    </location>
</feature>
<reference evidence="8" key="1">
    <citation type="journal article" date="2021" name="G3 (Bethesda)">
        <title>Genome and transcriptome analysis of the beet armyworm Spodoptera exigua reveals targets for pest control. .</title>
        <authorList>
            <person name="Simon S."/>
            <person name="Breeschoten T."/>
            <person name="Jansen H.J."/>
            <person name="Dirks R.P."/>
            <person name="Schranz M.E."/>
            <person name="Ros V.I.D."/>
        </authorList>
    </citation>
    <scope>NUCLEOTIDE SEQUENCE</scope>
    <source>
        <strain evidence="8">TB_SE_WUR_2020</strain>
    </source>
</reference>
<name>A0A922MI64_SPOEX</name>
<dbReference type="GO" id="GO:0004252">
    <property type="term" value="F:serine-type endopeptidase activity"/>
    <property type="evidence" value="ECO:0007669"/>
    <property type="project" value="InterPro"/>
</dbReference>
<dbReference type="PANTHER" id="PTHR24276">
    <property type="entry name" value="POLYSERASE-RELATED"/>
    <property type="match status" value="1"/>
</dbReference>
<feature type="compositionally biased region" description="Low complexity" evidence="5">
    <location>
        <begin position="543"/>
        <end position="552"/>
    </location>
</feature>
<feature type="compositionally biased region" description="Polar residues" evidence="5">
    <location>
        <begin position="909"/>
        <end position="939"/>
    </location>
</feature>
<feature type="compositionally biased region" description="Low complexity" evidence="5">
    <location>
        <begin position="1037"/>
        <end position="1054"/>
    </location>
</feature>
<evidence type="ECO:0000256" key="6">
    <source>
        <dbReference type="SAM" id="Phobius"/>
    </source>
</evidence>
<feature type="region of interest" description="Disordered" evidence="5">
    <location>
        <begin position="538"/>
        <end position="568"/>
    </location>
</feature>
<keyword evidence="6" id="KW-1133">Transmembrane helix</keyword>
<keyword evidence="1" id="KW-0645">Protease</keyword>
<feature type="compositionally biased region" description="Polar residues" evidence="5">
    <location>
        <begin position="988"/>
        <end position="1016"/>
    </location>
</feature>
<dbReference type="InterPro" id="IPR009003">
    <property type="entry name" value="Peptidase_S1_PA"/>
</dbReference>
<dbReference type="Gene3D" id="2.40.10.10">
    <property type="entry name" value="Trypsin-like serine proteases"/>
    <property type="match status" value="2"/>
</dbReference>
<feature type="region of interest" description="Disordered" evidence="5">
    <location>
        <begin position="1118"/>
        <end position="1194"/>
    </location>
</feature>
<gene>
    <name evidence="8" type="ORF">HF086_017683</name>
</gene>
<keyword evidence="4" id="KW-1015">Disulfide bond</keyword>
<keyword evidence="3" id="KW-0720">Serine protease</keyword>